<name>A0A1D1VA63_RAMVA</name>
<dbReference type="AlphaFoldDB" id="A0A1D1VA63"/>
<protein>
    <submittedName>
        <fullName evidence="1">Uncharacterized protein</fullName>
    </submittedName>
</protein>
<dbReference type="EMBL" id="BDGG01000018">
    <property type="protein sequence ID" value="GAV08762.1"/>
    <property type="molecule type" value="Genomic_DNA"/>
</dbReference>
<reference evidence="1 3" key="1">
    <citation type="journal article" date="2016" name="Nat. Commun.">
        <title>Extremotolerant tardigrade genome and improved radiotolerance of human cultured cells by tardigrade-unique protein.</title>
        <authorList>
            <person name="Hashimoto T."/>
            <person name="Horikawa D.D."/>
            <person name="Saito Y."/>
            <person name="Kuwahara H."/>
            <person name="Kozuka-Hata H."/>
            <person name="Shin-I T."/>
            <person name="Minakuchi Y."/>
            <person name="Ohishi K."/>
            <person name="Motoyama A."/>
            <person name="Aizu T."/>
            <person name="Enomoto A."/>
            <person name="Kondo K."/>
            <person name="Tanaka S."/>
            <person name="Hara Y."/>
            <person name="Koshikawa S."/>
            <person name="Sagara H."/>
            <person name="Miura T."/>
            <person name="Yokobori S."/>
            <person name="Miyagawa K."/>
            <person name="Suzuki Y."/>
            <person name="Kubo T."/>
            <person name="Oyama M."/>
            <person name="Kohara Y."/>
            <person name="Fujiyama A."/>
            <person name="Arakawa K."/>
            <person name="Katayama T."/>
            <person name="Toyoda A."/>
            <person name="Kunieda T."/>
        </authorList>
    </citation>
    <scope>NUCLEOTIDE SEQUENCE [LARGE SCALE GENOMIC DNA]</scope>
    <source>
        <strain evidence="1 3">YOKOZUNA-1</strain>
    </source>
</reference>
<evidence type="ECO:0000313" key="1">
    <source>
        <dbReference type="EMBL" id="GAU96992.1"/>
    </source>
</evidence>
<dbReference type="Proteomes" id="UP000186922">
    <property type="component" value="Unassembled WGS sequence"/>
</dbReference>
<organism evidence="1 3">
    <name type="scientific">Ramazzottius varieornatus</name>
    <name type="common">Water bear</name>
    <name type="synonym">Tardigrade</name>
    <dbReference type="NCBI Taxonomy" id="947166"/>
    <lineage>
        <taxon>Eukaryota</taxon>
        <taxon>Metazoa</taxon>
        <taxon>Ecdysozoa</taxon>
        <taxon>Tardigrada</taxon>
        <taxon>Eutardigrada</taxon>
        <taxon>Parachela</taxon>
        <taxon>Hypsibioidea</taxon>
        <taxon>Ramazzottiidae</taxon>
        <taxon>Ramazzottius</taxon>
    </lineage>
</organism>
<evidence type="ECO:0000313" key="3">
    <source>
        <dbReference type="Proteomes" id="UP000186922"/>
    </source>
</evidence>
<evidence type="ECO:0000313" key="2">
    <source>
        <dbReference type="EMBL" id="GAV08762.1"/>
    </source>
</evidence>
<dbReference type="OrthoDB" id="341482at2759"/>
<proteinExistence type="predicted"/>
<comment type="caution">
    <text evidence="1">The sequence shown here is derived from an EMBL/GenBank/DDBJ whole genome shotgun (WGS) entry which is preliminary data.</text>
</comment>
<gene>
    <name evidence="1" type="primary">RvY_08355-1</name>
    <name evidence="1" type="synonym">RvY_08355.1</name>
    <name evidence="2" type="synonym">RvY_18409-1</name>
    <name evidence="2" type="synonym">RvY_18409.1</name>
    <name evidence="1" type="ORF">RvY_08355</name>
    <name evidence="2" type="ORF">RvY_18409</name>
</gene>
<dbReference type="EMBL" id="BDGG01000003">
    <property type="protein sequence ID" value="GAU96992.1"/>
    <property type="molecule type" value="Genomic_DNA"/>
</dbReference>
<accession>A0A1D1VA63</accession>
<sequence length="35" mass="4029">MESVEELLLDVHEKLTYAEHRIQEHGEVPLSVLLA</sequence>
<keyword evidence="3" id="KW-1185">Reference proteome</keyword>